<organism evidence="3 4">
    <name type="scientific">Daphnia galeata</name>
    <dbReference type="NCBI Taxonomy" id="27404"/>
    <lineage>
        <taxon>Eukaryota</taxon>
        <taxon>Metazoa</taxon>
        <taxon>Ecdysozoa</taxon>
        <taxon>Arthropoda</taxon>
        <taxon>Crustacea</taxon>
        <taxon>Branchiopoda</taxon>
        <taxon>Diplostraca</taxon>
        <taxon>Cladocera</taxon>
        <taxon>Anomopoda</taxon>
        <taxon>Daphniidae</taxon>
        <taxon>Daphnia</taxon>
    </lineage>
</organism>
<comment type="caution">
    <text evidence="3">The sequence shown here is derived from an EMBL/GenBank/DDBJ whole genome shotgun (WGS) entry which is preliminary data.</text>
</comment>
<proteinExistence type="predicted"/>
<accession>A0A8J2WCN5</accession>
<keyword evidence="2" id="KW-0732">Signal</keyword>
<dbReference type="OrthoDB" id="6374947at2759"/>
<gene>
    <name evidence="3" type="ORF">DGAL_LOCUS1305</name>
</gene>
<evidence type="ECO:0000256" key="2">
    <source>
        <dbReference type="SAM" id="SignalP"/>
    </source>
</evidence>
<evidence type="ECO:0000256" key="1">
    <source>
        <dbReference type="SAM" id="Phobius"/>
    </source>
</evidence>
<keyword evidence="1" id="KW-0812">Transmembrane</keyword>
<evidence type="ECO:0000313" key="3">
    <source>
        <dbReference type="EMBL" id="CAH0099191.1"/>
    </source>
</evidence>
<reference evidence="3" key="1">
    <citation type="submission" date="2021-11" db="EMBL/GenBank/DDBJ databases">
        <authorList>
            <person name="Schell T."/>
        </authorList>
    </citation>
    <scope>NUCLEOTIDE SEQUENCE</scope>
    <source>
        <strain evidence="3">M5</strain>
    </source>
</reference>
<keyword evidence="1" id="KW-1133">Transmembrane helix</keyword>
<keyword evidence="4" id="KW-1185">Reference proteome</keyword>
<feature type="transmembrane region" description="Helical" evidence="1">
    <location>
        <begin position="176"/>
        <end position="199"/>
    </location>
</feature>
<keyword evidence="1" id="KW-0472">Membrane</keyword>
<feature type="chain" id="PRO_5035298495" evidence="2">
    <location>
        <begin position="31"/>
        <end position="243"/>
    </location>
</feature>
<sequence length="243" mass="27308">MGTLIIKSSVYFSSLVFVLFLICQVILAAADDEQIGSRTSNVHQFIYDGHPAAGPASSPDWTGDSNPYSRNNKYFNNNDYYESYDPATAAQDKDYGYPSSAVVKKPSKGKDSLWDFFENLFDKKNQWEEEIWDLIFHHKEEDEKGHDYSAAAGYHGNDHHHKKPLSKEKVFEKIKFLAIAATVLLIVLGGGILLAPLAIGKGRRSLSEFLPQNVDSSTDIARLASNVLQAIQQYQHYQQQTTI</sequence>
<feature type="signal peptide" evidence="2">
    <location>
        <begin position="1"/>
        <end position="30"/>
    </location>
</feature>
<name>A0A8J2WCN5_9CRUS</name>
<evidence type="ECO:0000313" key="4">
    <source>
        <dbReference type="Proteomes" id="UP000789390"/>
    </source>
</evidence>
<dbReference type="Proteomes" id="UP000789390">
    <property type="component" value="Unassembled WGS sequence"/>
</dbReference>
<dbReference type="AlphaFoldDB" id="A0A8J2WCN5"/>
<dbReference type="EMBL" id="CAKKLH010000014">
    <property type="protein sequence ID" value="CAH0099191.1"/>
    <property type="molecule type" value="Genomic_DNA"/>
</dbReference>
<protein>
    <submittedName>
        <fullName evidence="3">Uncharacterized protein</fullName>
    </submittedName>
</protein>